<name>A0A0D9YMB3_9ORYZ</name>
<evidence type="ECO:0000256" key="1">
    <source>
        <dbReference type="SAM" id="MobiDB-lite"/>
    </source>
</evidence>
<evidence type="ECO:0000313" key="2">
    <source>
        <dbReference type="EnsemblPlants" id="OGLUM02G03660.1"/>
    </source>
</evidence>
<keyword evidence="3" id="KW-1185">Reference proteome</keyword>
<dbReference type="EnsemblPlants" id="OGLUM02G03660.1">
    <property type="protein sequence ID" value="OGLUM02G03660.1"/>
    <property type="gene ID" value="OGLUM02G03660"/>
</dbReference>
<reference evidence="2" key="1">
    <citation type="submission" date="2015-04" db="UniProtKB">
        <authorList>
            <consortium name="EnsemblPlants"/>
        </authorList>
    </citation>
    <scope>IDENTIFICATION</scope>
</reference>
<organism evidence="2">
    <name type="scientific">Oryza glumipatula</name>
    <dbReference type="NCBI Taxonomy" id="40148"/>
    <lineage>
        <taxon>Eukaryota</taxon>
        <taxon>Viridiplantae</taxon>
        <taxon>Streptophyta</taxon>
        <taxon>Embryophyta</taxon>
        <taxon>Tracheophyta</taxon>
        <taxon>Spermatophyta</taxon>
        <taxon>Magnoliopsida</taxon>
        <taxon>Liliopsida</taxon>
        <taxon>Poales</taxon>
        <taxon>Poaceae</taxon>
        <taxon>BOP clade</taxon>
        <taxon>Oryzoideae</taxon>
        <taxon>Oryzeae</taxon>
        <taxon>Oryzinae</taxon>
        <taxon>Oryza</taxon>
    </lineage>
</organism>
<feature type="compositionally biased region" description="Low complexity" evidence="1">
    <location>
        <begin position="82"/>
        <end position="96"/>
    </location>
</feature>
<feature type="compositionally biased region" description="Basic residues" evidence="1">
    <location>
        <begin position="164"/>
        <end position="173"/>
    </location>
</feature>
<sequence>MAGNGNGVRARFDLAVHAPRAHRGLEPVGTTLSSAAAAAGGDHPQPAAAGPAAAAASKAAVEEATTTRPPPVCAMPPPPIGTPRAAAAASSTSARHAAGREYFHRRRHLMARPRRHIALAPMPSRGKQAHARTTDAGGAGGERRAGNGVAPTSLTRSEVAKLQKERKREKKRRDNFGLQNPFIWSTSLSQYLALKIIYSSKLLKF</sequence>
<reference evidence="2" key="2">
    <citation type="submission" date="2018-05" db="EMBL/GenBank/DDBJ databases">
        <title>OgluRS3 (Oryza glumaepatula Reference Sequence Version 3).</title>
        <authorList>
            <person name="Zhang J."/>
            <person name="Kudrna D."/>
            <person name="Lee S."/>
            <person name="Talag J."/>
            <person name="Welchert J."/>
            <person name="Wing R.A."/>
        </authorList>
    </citation>
    <scope>NUCLEOTIDE SEQUENCE [LARGE SCALE GENOMIC DNA]</scope>
</reference>
<dbReference type="Proteomes" id="UP000026961">
    <property type="component" value="Chromosome 2"/>
</dbReference>
<accession>A0A0D9YMB3</accession>
<evidence type="ECO:0000313" key="3">
    <source>
        <dbReference type="Proteomes" id="UP000026961"/>
    </source>
</evidence>
<dbReference type="HOGENOM" id="CLU_1339376_0_0_1"/>
<dbReference type="Gramene" id="OGLUM02G03660.1">
    <property type="protein sequence ID" value="OGLUM02G03660.1"/>
    <property type="gene ID" value="OGLUM02G03660"/>
</dbReference>
<dbReference type="AlphaFoldDB" id="A0A0D9YMB3"/>
<feature type="compositionally biased region" description="Pro residues" evidence="1">
    <location>
        <begin position="68"/>
        <end position="81"/>
    </location>
</feature>
<feature type="compositionally biased region" description="Low complexity" evidence="1">
    <location>
        <begin position="35"/>
        <end position="59"/>
    </location>
</feature>
<protein>
    <submittedName>
        <fullName evidence="2">Uncharacterized protein</fullName>
    </submittedName>
</protein>
<feature type="region of interest" description="Disordered" evidence="1">
    <location>
        <begin position="123"/>
        <end position="173"/>
    </location>
</feature>
<feature type="region of interest" description="Disordered" evidence="1">
    <location>
        <begin position="35"/>
        <end position="97"/>
    </location>
</feature>
<proteinExistence type="predicted"/>